<organism evidence="1 2">
    <name type="scientific">Paraburkholderia caballeronis</name>
    <dbReference type="NCBI Taxonomy" id="416943"/>
    <lineage>
        <taxon>Bacteria</taxon>
        <taxon>Pseudomonadati</taxon>
        <taxon>Pseudomonadota</taxon>
        <taxon>Betaproteobacteria</taxon>
        <taxon>Burkholderiales</taxon>
        <taxon>Burkholderiaceae</taxon>
        <taxon>Paraburkholderia</taxon>
    </lineage>
</organism>
<sequence>MNYFQSYAGQPSAFSMPTVAAGAGGAFSTGSAGASSANLSGGVSDLLRLINEGVAAPILDGLRQAATNLTDSFGGASFGGATMRSAPQRARGGWRQGDPATQRHASYQDCGCDCDCDCGRDTCHCQCCIVDADLIVYARVGERRIVPLSIDNPRRRERKVELKLGEWSSRGGSPAPTVQAELLPKEGAIELPPCGSKQALLIVSSSLAANQREPVDVDDCRVFYADLTVLGCEIRPIRIALALLPLDCGPFQIHCGCCCC</sequence>
<dbReference type="EMBL" id="FOAJ01000004">
    <property type="protein sequence ID" value="SEK95570.1"/>
    <property type="molecule type" value="Genomic_DNA"/>
</dbReference>
<dbReference type="AlphaFoldDB" id="A0A1H7L9V2"/>
<reference evidence="2" key="1">
    <citation type="submission" date="2016-10" db="EMBL/GenBank/DDBJ databases">
        <authorList>
            <person name="Varghese N."/>
            <person name="Submissions S."/>
        </authorList>
    </citation>
    <scope>NUCLEOTIDE SEQUENCE [LARGE SCALE GENOMIC DNA]</scope>
    <source>
        <strain evidence="2">LMG 26416</strain>
    </source>
</reference>
<keyword evidence="2" id="KW-1185">Reference proteome</keyword>
<accession>A0A1H7L9V2</accession>
<dbReference type="OrthoDB" id="4870401at2"/>
<name>A0A1H7L9V2_9BURK</name>
<proteinExistence type="predicted"/>
<dbReference type="RefSeq" id="WP_090547931.1">
    <property type="nucleotide sequence ID" value="NZ_FNSR01000002.1"/>
</dbReference>
<dbReference type="STRING" id="416943.SAMN05445871_3925"/>
<protein>
    <submittedName>
        <fullName evidence="1">Uncharacterized protein</fullName>
    </submittedName>
</protein>
<dbReference type="Proteomes" id="UP000199120">
    <property type="component" value="Unassembled WGS sequence"/>
</dbReference>
<evidence type="ECO:0000313" key="2">
    <source>
        <dbReference type="Proteomes" id="UP000199120"/>
    </source>
</evidence>
<gene>
    <name evidence="1" type="ORF">SAMN05192542_104250</name>
</gene>
<evidence type="ECO:0000313" key="1">
    <source>
        <dbReference type="EMBL" id="SEK95570.1"/>
    </source>
</evidence>